<keyword evidence="1" id="KW-1133">Transmembrane helix</keyword>
<comment type="caution">
    <text evidence="2">The sequence shown here is derived from an EMBL/GenBank/DDBJ whole genome shotgun (WGS) entry which is preliminary data.</text>
</comment>
<evidence type="ECO:0000313" key="3">
    <source>
        <dbReference type="Proteomes" id="UP001501690"/>
    </source>
</evidence>
<gene>
    <name evidence="2" type="ORF">GCM10009808_17670</name>
</gene>
<feature type="transmembrane region" description="Helical" evidence="1">
    <location>
        <begin position="5"/>
        <end position="22"/>
    </location>
</feature>
<organism evidence="2 3">
    <name type="scientific">Microbacterium sediminicola</name>
    <dbReference type="NCBI Taxonomy" id="415210"/>
    <lineage>
        <taxon>Bacteria</taxon>
        <taxon>Bacillati</taxon>
        <taxon>Actinomycetota</taxon>
        <taxon>Actinomycetes</taxon>
        <taxon>Micrococcales</taxon>
        <taxon>Microbacteriaceae</taxon>
        <taxon>Microbacterium</taxon>
    </lineage>
</organism>
<keyword evidence="1" id="KW-0472">Membrane</keyword>
<dbReference type="EMBL" id="BAAAPL010000002">
    <property type="protein sequence ID" value="GAA1700462.1"/>
    <property type="molecule type" value="Genomic_DNA"/>
</dbReference>
<sequence>MIILYGIFFLFGFYLFGLAFTLESWNGPVFVAGILSVCIAFILMVHRPSTASYMDKNGPA</sequence>
<reference evidence="3" key="1">
    <citation type="journal article" date="2019" name="Int. J. Syst. Evol. Microbiol.">
        <title>The Global Catalogue of Microorganisms (GCM) 10K type strain sequencing project: providing services to taxonomists for standard genome sequencing and annotation.</title>
        <authorList>
            <consortium name="The Broad Institute Genomics Platform"/>
            <consortium name="The Broad Institute Genome Sequencing Center for Infectious Disease"/>
            <person name="Wu L."/>
            <person name="Ma J."/>
        </authorList>
    </citation>
    <scope>NUCLEOTIDE SEQUENCE [LARGE SCALE GENOMIC DNA]</scope>
    <source>
        <strain evidence="3">JCM 15577</strain>
    </source>
</reference>
<accession>A0ABP4U7M8</accession>
<name>A0ABP4U7M8_9MICO</name>
<dbReference type="RefSeq" id="WP_344071686.1">
    <property type="nucleotide sequence ID" value="NZ_BAAAPL010000002.1"/>
</dbReference>
<evidence type="ECO:0000256" key="1">
    <source>
        <dbReference type="SAM" id="Phobius"/>
    </source>
</evidence>
<proteinExistence type="predicted"/>
<dbReference type="Proteomes" id="UP001501690">
    <property type="component" value="Unassembled WGS sequence"/>
</dbReference>
<keyword evidence="3" id="KW-1185">Reference proteome</keyword>
<protein>
    <submittedName>
        <fullName evidence="2">Uncharacterized protein</fullName>
    </submittedName>
</protein>
<feature type="transmembrane region" description="Helical" evidence="1">
    <location>
        <begin position="28"/>
        <end position="46"/>
    </location>
</feature>
<evidence type="ECO:0000313" key="2">
    <source>
        <dbReference type="EMBL" id="GAA1700462.1"/>
    </source>
</evidence>
<keyword evidence="1" id="KW-0812">Transmembrane</keyword>